<dbReference type="RefSeq" id="XP_002777321.1">
    <property type="nucleotide sequence ID" value="XM_002777275.1"/>
</dbReference>
<dbReference type="AlphaFoldDB" id="C5L2C5"/>
<sequence>MPFAYGLFLLAIVAQTAAQGQPDIPYQVTADYPTPCYGGPGPGDGSNITDIQPPCCLYNMKGYTSDGVHRETAGILLKTNRPSLSGTMQINVTLMFNYSLLYPKFLGVEVETYGLAHLSVGDETRQFYLSIGGGNVKRSYGTGVMVETPINEAGFIPNKGSVVHIWSSDSLRGTADMYGLSIIALHTPFTNAVGVELNSIIDIHMLKRKDGWDYRLEYFFSDSTHKLGVYDKYAIRGYLLDNFIV</sequence>
<feature type="signal peptide" evidence="1">
    <location>
        <begin position="1"/>
        <end position="18"/>
    </location>
</feature>
<feature type="chain" id="PRO_5002954216" evidence="1">
    <location>
        <begin position="19"/>
        <end position="245"/>
    </location>
</feature>
<dbReference type="GeneID" id="9065308"/>
<keyword evidence="1" id="KW-0732">Signal</keyword>
<proteinExistence type="predicted"/>
<dbReference type="EMBL" id="GG678581">
    <property type="protein sequence ID" value="EER09137.1"/>
    <property type="molecule type" value="Genomic_DNA"/>
</dbReference>
<evidence type="ECO:0000313" key="2">
    <source>
        <dbReference type="EMBL" id="EER09137.1"/>
    </source>
</evidence>
<keyword evidence="3" id="KW-1185">Reference proteome</keyword>
<name>C5L2C5_PERM5</name>
<evidence type="ECO:0000256" key="1">
    <source>
        <dbReference type="SAM" id="SignalP"/>
    </source>
</evidence>
<gene>
    <name evidence="2" type="ORF">Pmar_PMAR024161</name>
</gene>
<evidence type="ECO:0000313" key="3">
    <source>
        <dbReference type="Proteomes" id="UP000007800"/>
    </source>
</evidence>
<protein>
    <submittedName>
        <fullName evidence="2">Uncharacterized protein</fullName>
    </submittedName>
</protein>
<reference evidence="2 3" key="1">
    <citation type="submission" date="2008-07" db="EMBL/GenBank/DDBJ databases">
        <authorList>
            <person name="El-Sayed N."/>
            <person name="Caler E."/>
            <person name="Inman J."/>
            <person name="Amedeo P."/>
            <person name="Hass B."/>
            <person name="Wortman J."/>
        </authorList>
    </citation>
    <scope>NUCLEOTIDE SEQUENCE [LARGE SCALE GENOMIC DNA]</scope>
    <source>
        <strain evidence="3">ATCC 50983 / TXsc</strain>
    </source>
</reference>
<dbReference type="InParanoid" id="C5L2C5"/>
<dbReference type="Proteomes" id="UP000007800">
    <property type="component" value="Unassembled WGS sequence"/>
</dbReference>
<accession>C5L2C5</accession>
<organism evidence="3">
    <name type="scientific">Perkinsus marinus (strain ATCC 50983 / TXsc)</name>
    <dbReference type="NCBI Taxonomy" id="423536"/>
    <lineage>
        <taxon>Eukaryota</taxon>
        <taxon>Sar</taxon>
        <taxon>Alveolata</taxon>
        <taxon>Perkinsozoa</taxon>
        <taxon>Perkinsea</taxon>
        <taxon>Perkinsida</taxon>
        <taxon>Perkinsidae</taxon>
        <taxon>Perkinsus</taxon>
    </lineage>
</organism>